<dbReference type="Proteomes" id="UP001163878">
    <property type="component" value="Chromosome"/>
</dbReference>
<keyword evidence="7 10" id="KW-0326">Glycosidase</keyword>
<evidence type="ECO:0000256" key="6">
    <source>
        <dbReference type="ARBA" id="ARBA00023277"/>
    </source>
</evidence>
<evidence type="ECO:0000256" key="5">
    <source>
        <dbReference type="ARBA" id="ARBA00022801"/>
    </source>
</evidence>
<comment type="catalytic activity">
    <reaction evidence="1 10">
        <text>Endohydrolysis of (1-&gt;4)-beta-D-xylosidic linkages in xylans.</text>
        <dbReference type="EC" id="3.2.1.8"/>
    </reaction>
</comment>
<evidence type="ECO:0000256" key="8">
    <source>
        <dbReference type="ARBA" id="ARBA00023326"/>
    </source>
</evidence>
<dbReference type="PANTHER" id="PTHR31490:SF88">
    <property type="entry name" value="BETA-XYLANASE"/>
    <property type="match status" value="1"/>
</dbReference>
<dbReference type="Pfam" id="PF00331">
    <property type="entry name" value="Glyco_hydro_10"/>
    <property type="match status" value="1"/>
</dbReference>
<dbReference type="SUPFAM" id="SSF51445">
    <property type="entry name" value="(Trans)glycosidases"/>
    <property type="match status" value="1"/>
</dbReference>
<evidence type="ECO:0000256" key="4">
    <source>
        <dbReference type="ARBA" id="ARBA00022729"/>
    </source>
</evidence>
<protein>
    <recommendedName>
        <fullName evidence="10">Beta-xylanase</fullName>
        <ecNumber evidence="10">3.2.1.8</ecNumber>
    </recommendedName>
</protein>
<name>A0ABY6IGT5_STRPE</name>
<evidence type="ECO:0000256" key="10">
    <source>
        <dbReference type="RuleBase" id="RU361174"/>
    </source>
</evidence>
<dbReference type="InterPro" id="IPR006311">
    <property type="entry name" value="TAT_signal"/>
</dbReference>
<evidence type="ECO:0000313" key="13">
    <source>
        <dbReference type="Proteomes" id="UP001163878"/>
    </source>
</evidence>
<evidence type="ECO:0000256" key="1">
    <source>
        <dbReference type="ARBA" id="ARBA00000681"/>
    </source>
</evidence>
<evidence type="ECO:0000313" key="12">
    <source>
        <dbReference type="EMBL" id="UYQ66218.1"/>
    </source>
</evidence>
<sequence length="368" mass="39753">MPNSAAAVPPSDTGRHRRRALRPLPLVAAGALLASAVVALPQFTPDAQAATTLRGYADARGTKIGAAVADGPLRNESAYTTVLDREFNSLTAENAMKWDALEPNRGSYDWAAADRLVDRAAAHNQGVRGHTLVWHSQLPSWLKNGNFSASELNTILKKHIDTTVGRYKGRVYAWDVVNEAFDENGTMRRNSLWQEKLGTGHIANALRWAHAADPSAKLYINDYNIEADNAKSDGLYDLARQLLAQGVPLDGIGFQSHFVVGQVPSSMKANLKRFSDLGLEVSVTELDVRIPLPASSAELDQQSADYKTASENCLGVPRCAGVTVWGVTDKYSWIPGTFNGYGAALPYNGSYAAKPAYTGLSKGLDPWA</sequence>
<dbReference type="PANTHER" id="PTHR31490">
    <property type="entry name" value="GLYCOSYL HYDROLASE"/>
    <property type="match status" value="1"/>
</dbReference>
<dbReference type="PROSITE" id="PS51318">
    <property type="entry name" value="TAT"/>
    <property type="match status" value="1"/>
</dbReference>
<keyword evidence="5 10" id="KW-0378">Hydrolase</keyword>
<evidence type="ECO:0000259" key="11">
    <source>
        <dbReference type="PROSITE" id="PS51760"/>
    </source>
</evidence>
<proteinExistence type="inferred from homology"/>
<dbReference type="RefSeq" id="WP_264249672.1">
    <property type="nucleotide sequence ID" value="NZ_CP107567.1"/>
</dbReference>
<dbReference type="InterPro" id="IPR001000">
    <property type="entry name" value="GH10_dom"/>
</dbReference>
<gene>
    <name evidence="12" type="ORF">OGH68_35375</name>
</gene>
<dbReference type="PROSITE" id="PS51760">
    <property type="entry name" value="GH10_2"/>
    <property type="match status" value="1"/>
</dbReference>
<feature type="domain" description="GH10" evidence="11">
    <location>
        <begin position="47"/>
        <end position="363"/>
    </location>
</feature>
<keyword evidence="8 10" id="KW-0624">Polysaccharide degradation</keyword>
<accession>A0ABY6IGT5</accession>
<evidence type="ECO:0000256" key="7">
    <source>
        <dbReference type="ARBA" id="ARBA00023295"/>
    </source>
</evidence>
<organism evidence="12 13">
    <name type="scientific">Streptomyces peucetius</name>
    <dbReference type="NCBI Taxonomy" id="1950"/>
    <lineage>
        <taxon>Bacteria</taxon>
        <taxon>Bacillati</taxon>
        <taxon>Actinomycetota</taxon>
        <taxon>Actinomycetes</taxon>
        <taxon>Kitasatosporales</taxon>
        <taxon>Streptomycetaceae</taxon>
        <taxon>Streptomyces</taxon>
    </lineage>
</organism>
<feature type="active site" description="Nucleophile" evidence="9">
    <location>
        <position position="285"/>
    </location>
</feature>
<dbReference type="InterPro" id="IPR031158">
    <property type="entry name" value="GH10_AS"/>
</dbReference>
<dbReference type="PRINTS" id="PR00134">
    <property type="entry name" value="GLHYDRLASE10"/>
</dbReference>
<keyword evidence="3" id="KW-0858">Xylan degradation</keyword>
<dbReference type="EC" id="3.2.1.8" evidence="10"/>
<keyword evidence="4" id="KW-0732">Signal</keyword>
<keyword evidence="6 10" id="KW-0119">Carbohydrate metabolism</keyword>
<evidence type="ECO:0000256" key="2">
    <source>
        <dbReference type="ARBA" id="ARBA00007495"/>
    </source>
</evidence>
<dbReference type="SMART" id="SM00633">
    <property type="entry name" value="Glyco_10"/>
    <property type="match status" value="1"/>
</dbReference>
<reference evidence="12" key="1">
    <citation type="submission" date="2022-10" db="EMBL/GenBank/DDBJ databases">
        <title>Cytochrome P450 Catalyzes Benzene Ring Formation in the Biosynthesis of Trialkyl-Substituted Aromatic Polyketides.</title>
        <authorList>
            <person name="Zhao E."/>
            <person name="Ge H."/>
        </authorList>
    </citation>
    <scope>NUCLEOTIDE SEQUENCE</scope>
    <source>
        <strain evidence="12">NA0869</strain>
    </source>
</reference>
<comment type="similarity">
    <text evidence="2 10">Belongs to the glycosyl hydrolase 10 (cellulase F) family.</text>
</comment>
<dbReference type="Gene3D" id="3.20.20.80">
    <property type="entry name" value="Glycosidases"/>
    <property type="match status" value="1"/>
</dbReference>
<dbReference type="PROSITE" id="PS00591">
    <property type="entry name" value="GH10_1"/>
    <property type="match status" value="1"/>
</dbReference>
<dbReference type="InterPro" id="IPR044846">
    <property type="entry name" value="GH10"/>
</dbReference>
<dbReference type="InterPro" id="IPR017853">
    <property type="entry name" value="GH"/>
</dbReference>
<evidence type="ECO:0000256" key="9">
    <source>
        <dbReference type="PROSITE-ProRule" id="PRU10061"/>
    </source>
</evidence>
<dbReference type="EMBL" id="CP107567">
    <property type="protein sequence ID" value="UYQ66218.1"/>
    <property type="molecule type" value="Genomic_DNA"/>
</dbReference>
<evidence type="ECO:0000256" key="3">
    <source>
        <dbReference type="ARBA" id="ARBA00022651"/>
    </source>
</evidence>
<keyword evidence="13" id="KW-1185">Reference proteome</keyword>